<keyword evidence="3" id="KW-0238">DNA-binding</keyword>
<dbReference type="Gene3D" id="3.90.220.20">
    <property type="entry name" value="DNA methylase specificity domains"/>
    <property type="match status" value="2"/>
</dbReference>
<dbReference type="RefSeq" id="WP_004789098.1">
    <property type="nucleotide sequence ID" value="NZ_SORO01000001.1"/>
</dbReference>
<dbReference type="InterPro" id="IPR044946">
    <property type="entry name" value="Restrct_endonuc_typeI_TRD_sf"/>
</dbReference>
<evidence type="ECO:0000259" key="4">
    <source>
        <dbReference type="Pfam" id="PF01420"/>
    </source>
</evidence>
<gene>
    <name evidence="5" type="ORF">CLV96_0311</name>
</gene>
<evidence type="ECO:0000256" key="2">
    <source>
        <dbReference type="ARBA" id="ARBA00022747"/>
    </source>
</evidence>
<feature type="domain" description="Type I restriction modification DNA specificity" evidence="4">
    <location>
        <begin position="14"/>
        <end position="175"/>
    </location>
</feature>
<feature type="domain" description="Type I restriction modification DNA specificity" evidence="4">
    <location>
        <begin position="212"/>
        <end position="379"/>
    </location>
</feature>
<dbReference type="OrthoDB" id="9811611at2"/>
<evidence type="ECO:0000313" key="5">
    <source>
        <dbReference type="EMBL" id="TDY71349.1"/>
    </source>
</evidence>
<keyword evidence="6" id="KW-1185">Reference proteome</keyword>
<evidence type="ECO:0000256" key="3">
    <source>
        <dbReference type="ARBA" id="ARBA00023125"/>
    </source>
</evidence>
<evidence type="ECO:0000313" key="6">
    <source>
        <dbReference type="Proteomes" id="UP000294684"/>
    </source>
</evidence>
<dbReference type="STRING" id="1193051.LEP1GSC017_3660"/>
<dbReference type="EMBL" id="SORO01000001">
    <property type="protein sequence ID" value="TDY71349.1"/>
    <property type="molecule type" value="Genomic_DNA"/>
</dbReference>
<dbReference type="Proteomes" id="UP000294684">
    <property type="component" value="Unassembled WGS sequence"/>
</dbReference>
<dbReference type="GeneID" id="79825667"/>
<dbReference type="PANTHER" id="PTHR30408">
    <property type="entry name" value="TYPE-1 RESTRICTION ENZYME ECOKI SPECIFICITY PROTEIN"/>
    <property type="match status" value="1"/>
</dbReference>
<sequence length="406" mass="45228">MKGKFKETEVGLIPEDWEVKKLGDVFNISAGGDLDKKCFSNTQDDKFNYAIFSNALSNKGLYGYTSEPKHKPKSITITARGEIGNANFRDQPFTAIGRVLVLEENTSISGIFVSEYVNKFVNFANESTGVPQLTAPQVSKYNIPLPPTLAEQEAIAEVLSDTDALITSLETTIQKKKLLKQGAMQELLTGKRRLPGFGWKGGMKDTEVGSIPEDWEVKKLGDVGNTFIGLTYKPSDVKEHGILVLRSSNIQENKLAFHDNVFVEMELPTRVIVKKNDILICVRNGSKNLIGKCALIDKKTEGSAFGAFMSIFRSKISKFIFHQFQSEIIQRQIDELMGATINQITNRNFSEFKVPLPPTLAEQEAIAIMLSEMDEEIEGLDKKLEKTKGIKQGLMQVLLKGKIRLV</sequence>
<dbReference type="Pfam" id="PF01420">
    <property type="entry name" value="Methylase_S"/>
    <property type="match status" value="2"/>
</dbReference>
<evidence type="ECO:0000256" key="1">
    <source>
        <dbReference type="ARBA" id="ARBA00010923"/>
    </source>
</evidence>
<name>A0A4R8MPS4_LEPME</name>
<dbReference type="InterPro" id="IPR052021">
    <property type="entry name" value="Type-I_RS_S_subunit"/>
</dbReference>
<dbReference type="GO" id="GO:0009307">
    <property type="term" value="P:DNA restriction-modification system"/>
    <property type="evidence" value="ECO:0007669"/>
    <property type="project" value="UniProtKB-KW"/>
</dbReference>
<dbReference type="CDD" id="cd17265">
    <property type="entry name" value="RMtype1_S_Eco4255III-TRD2-CR2_like"/>
    <property type="match status" value="1"/>
</dbReference>
<dbReference type="SUPFAM" id="SSF116734">
    <property type="entry name" value="DNA methylase specificity domain"/>
    <property type="match status" value="2"/>
</dbReference>
<dbReference type="Gene3D" id="1.10.287.1120">
    <property type="entry name" value="Bipartite methylase S protein"/>
    <property type="match status" value="2"/>
</dbReference>
<dbReference type="InterPro" id="IPR000055">
    <property type="entry name" value="Restrct_endonuc_typeI_TRD"/>
</dbReference>
<keyword evidence="2" id="KW-0680">Restriction system</keyword>
<dbReference type="PANTHER" id="PTHR30408:SF12">
    <property type="entry name" value="TYPE I RESTRICTION ENZYME MJAVIII SPECIFICITY SUBUNIT"/>
    <property type="match status" value="1"/>
</dbReference>
<reference evidence="5 6" key="1">
    <citation type="submission" date="2019-03" db="EMBL/GenBank/DDBJ databases">
        <title>Genomic Encyclopedia of Archaeal and Bacterial Type Strains, Phase II (KMG-II): from individual species to whole genera.</title>
        <authorList>
            <person name="Goeker M."/>
        </authorList>
    </citation>
    <scope>NUCLEOTIDE SEQUENCE [LARGE SCALE GENOMIC DNA]</scope>
    <source>
        <strain evidence="5 6">DSM 21537</strain>
    </source>
</reference>
<comment type="similarity">
    <text evidence="1">Belongs to the type-I restriction system S methylase family.</text>
</comment>
<proteinExistence type="inferred from homology"/>
<organism evidence="5 6">
    <name type="scientific">Leptospira meyeri</name>
    <dbReference type="NCBI Taxonomy" id="29508"/>
    <lineage>
        <taxon>Bacteria</taxon>
        <taxon>Pseudomonadati</taxon>
        <taxon>Spirochaetota</taxon>
        <taxon>Spirochaetia</taxon>
        <taxon>Leptospirales</taxon>
        <taxon>Leptospiraceae</taxon>
        <taxon>Leptospira</taxon>
    </lineage>
</organism>
<dbReference type="AlphaFoldDB" id="A0A4R8MPS4"/>
<accession>A0A4R8MPS4</accession>
<comment type="caution">
    <text evidence="5">The sequence shown here is derived from an EMBL/GenBank/DDBJ whole genome shotgun (WGS) entry which is preliminary data.</text>
</comment>
<dbReference type="GO" id="GO:0003677">
    <property type="term" value="F:DNA binding"/>
    <property type="evidence" value="ECO:0007669"/>
    <property type="project" value="UniProtKB-KW"/>
</dbReference>
<protein>
    <submittedName>
        <fullName evidence="5">Type I restriction enzyme S subunit</fullName>
    </submittedName>
</protein>